<dbReference type="SUPFAM" id="SSF52540">
    <property type="entry name" value="P-loop containing nucleoside triphosphate hydrolases"/>
    <property type="match status" value="1"/>
</dbReference>
<keyword evidence="2" id="KW-0472">Membrane</keyword>
<dbReference type="GO" id="GO:0006508">
    <property type="term" value="P:proteolysis"/>
    <property type="evidence" value="ECO:0007669"/>
    <property type="project" value="UniProtKB-KW"/>
</dbReference>
<dbReference type="InterPro" id="IPR043504">
    <property type="entry name" value="Peptidase_S1_PA_chymotrypsin"/>
</dbReference>
<dbReference type="Proteomes" id="UP000326979">
    <property type="component" value="Unassembled WGS sequence"/>
</dbReference>
<evidence type="ECO:0000256" key="1">
    <source>
        <dbReference type="SAM" id="MobiDB-lite"/>
    </source>
</evidence>
<dbReference type="PROSITE" id="PS50837">
    <property type="entry name" value="NACHT"/>
    <property type="match status" value="1"/>
</dbReference>
<accession>A0A5N8VW17</accession>
<gene>
    <name evidence="4" type="ORF">FNH04_04330</name>
</gene>
<keyword evidence="4" id="KW-0378">Hydrolase</keyword>
<dbReference type="SUPFAM" id="SSF50494">
    <property type="entry name" value="Trypsin-like serine proteases"/>
    <property type="match status" value="1"/>
</dbReference>
<keyword evidence="4" id="KW-0645">Protease</keyword>
<organism evidence="4 5">
    <name type="scientific">Streptomyces phyllanthi</name>
    <dbReference type="NCBI Taxonomy" id="1803180"/>
    <lineage>
        <taxon>Bacteria</taxon>
        <taxon>Bacillati</taxon>
        <taxon>Actinomycetota</taxon>
        <taxon>Actinomycetes</taxon>
        <taxon>Kitasatosporales</taxon>
        <taxon>Streptomycetaceae</taxon>
        <taxon>Streptomyces</taxon>
    </lineage>
</organism>
<keyword evidence="5" id="KW-1185">Reference proteome</keyword>
<dbReference type="Pfam" id="PF05729">
    <property type="entry name" value="NACHT"/>
    <property type="match status" value="1"/>
</dbReference>
<feature type="transmembrane region" description="Helical" evidence="2">
    <location>
        <begin position="523"/>
        <end position="542"/>
    </location>
</feature>
<feature type="domain" description="NACHT" evidence="3">
    <location>
        <begin position="339"/>
        <end position="457"/>
    </location>
</feature>
<keyword evidence="2" id="KW-1133">Transmembrane helix</keyword>
<feature type="transmembrane region" description="Helical" evidence="2">
    <location>
        <begin position="677"/>
        <end position="703"/>
    </location>
</feature>
<feature type="transmembrane region" description="Helical" evidence="2">
    <location>
        <begin position="730"/>
        <end position="749"/>
    </location>
</feature>
<evidence type="ECO:0000256" key="2">
    <source>
        <dbReference type="SAM" id="Phobius"/>
    </source>
</evidence>
<dbReference type="Gene3D" id="3.40.50.300">
    <property type="entry name" value="P-loop containing nucleotide triphosphate hydrolases"/>
    <property type="match status" value="1"/>
</dbReference>
<dbReference type="Gene3D" id="2.40.10.10">
    <property type="entry name" value="Trypsin-like serine proteases"/>
    <property type="match status" value="1"/>
</dbReference>
<dbReference type="GO" id="GO:0008233">
    <property type="term" value="F:peptidase activity"/>
    <property type="evidence" value="ECO:0007669"/>
    <property type="project" value="UniProtKB-KW"/>
</dbReference>
<keyword evidence="2" id="KW-0812">Transmembrane</keyword>
<dbReference type="InterPro" id="IPR007111">
    <property type="entry name" value="NACHT_NTPase"/>
</dbReference>
<evidence type="ECO:0000313" key="4">
    <source>
        <dbReference type="EMBL" id="MPY39179.1"/>
    </source>
</evidence>
<feature type="transmembrane region" description="Helical" evidence="2">
    <location>
        <begin position="769"/>
        <end position="793"/>
    </location>
</feature>
<dbReference type="InterPro" id="IPR009003">
    <property type="entry name" value="Peptidase_S1_PA"/>
</dbReference>
<dbReference type="Pfam" id="PF13365">
    <property type="entry name" value="Trypsin_2"/>
    <property type="match status" value="1"/>
</dbReference>
<feature type="region of interest" description="Disordered" evidence="1">
    <location>
        <begin position="931"/>
        <end position="963"/>
    </location>
</feature>
<dbReference type="EMBL" id="VJZE01000014">
    <property type="protein sequence ID" value="MPY39179.1"/>
    <property type="molecule type" value="Genomic_DNA"/>
</dbReference>
<evidence type="ECO:0000259" key="3">
    <source>
        <dbReference type="PROSITE" id="PS50837"/>
    </source>
</evidence>
<proteinExistence type="predicted"/>
<dbReference type="InterPro" id="IPR027417">
    <property type="entry name" value="P-loop_NTPase"/>
</dbReference>
<evidence type="ECO:0000313" key="5">
    <source>
        <dbReference type="Proteomes" id="UP000326979"/>
    </source>
</evidence>
<protein>
    <submittedName>
        <fullName evidence="4">Serine protease</fullName>
    </submittedName>
</protein>
<name>A0A5N8VW17_9ACTN</name>
<feature type="transmembrane region" description="Helical" evidence="2">
    <location>
        <begin position="643"/>
        <end position="665"/>
    </location>
</feature>
<feature type="transmembrane region" description="Helical" evidence="2">
    <location>
        <begin position="814"/>
        <end position="833"/>
    </location>
</feature>
<sequence>MSAAVDAVGGGVEPDGLDRRRAVQVVTTRGAGPGGRGSGYQVTGDLVLTAAHVLCDATSVQVRFLTEDGGTREVYGKPVLADPASDIALIRIADDPSAGGLSADEVSPVRFARVTRTVDCEALGFPRFRLRASTRSSDRGEPVWYRDSHHARGDTSPLSYLRTGRLAITLRSSPEYDPERGRSPWEGMSGAPVWSGGCVIGVISEHHRPDGLGTLAATPVERWFTDLTPARIRELGELIGLPVRADRLQRLPRPSPRAPEPREEAERLASRVAGQWEKEWRRRKVHDPYPLPVRFRNADTGFDHWASIRNAPPGKDPGPLVLAGRLDEIVKVYRSVPSRRLVVLGAAGSGKTILTLRFVRDWLRDRAPDDRVPVIFSLGSWDPTTISLRDWMCHQLVRDHDLAPPAAPGGNPAGALVDTGWILPVLDGFDEIASGLRHAALRELDRTATSLLLTSRPEEYAEAVADRPFPKAAVIELDGLTLEDIAPYLPRTSSPGPDGGLHNTVWEPVLDELRAHPSRPGTANLATVLTTPLMVAMARTVYSDARGRDPRELLNTATFATPEALQKHLLAAFTPAAYEPTPADGDSGTGRRCRRHWNPDRAQHWLGYLAAHLDQLGRARTGVPERDLAWWRLGTAMRRSSRVLVIGFLAALALGVTTAVGNVPVNLIATSHGLEFALVRGLVVGLLHGLVNGLLFGFVYGFVSRGAVEPSHVRIQVFGRTGERRAKVALRFRLGLVGGVSLALAVLFLDRVVVESLGLGDGLDGGLVGALLFVPGLGLGAGLVLGLMAWLEVPIDTESGVSSAELLSQDRRNVVVYMLVWALVFGLGVGFAQGAVDGPVWGSLVGLGFGLEAAFGGGLAYGLGFTTWGQWVALVRIWLPLTGRLPWRLIAFLDDACERNVLRQTGAVYQFRHAQLQDHLTQVFLAGRDGRDVRDGRDGRDMHDGRDRRPADSAEPHAEFSTT</sequence>
<comment type="caution">
    <text evidence="4">The sequence shown here is derived from an EMBL/GenBank/DDBJ whole genome shotgun (WGS) entry which is preliminary data.</text>
</comment>
<reference evidence="4 5" key="1">
    <citation type="submission" date="2019-07" db="EMBL/GenBank/DDBJ databases">
        <title>New species of Amycolatopsis and Streptomyces.</title>
        <authorList>
            <person name="Duangmal K."/>
            <person name="Teo W.F.A."/>
            <person name="Lipun K."/>
        </authorList>
    </citation>
    <scope>NUCLEOTIDE SEQUENCE [LARGE SCALE GENOMIC DNA]</scope>
    <source>
        <strain evidence="4 5">TISTR 2346</strain>
    </source>
</reference>
<dbReference type="AlphaFoldDB" id="A0A5N8VW17"/>